<dbReference type="PANTHER" id="PTHR48475">
    <property type="entry name" value="RIBONUCLEASE H"/>
    <property type="match status" value="1"/>
</dbReference>
<organism evidence="5 6">
    <name type="scientific">Actinidia rufa</name>
    <dbReference type="NCBI Taxonomy" id="165716"/>
    <lineage>
        <taxon>Eukaryota</taxon>
        <taxon>Viridiplantae</taxon>
        <taxon>Streptophyta</taxon>
        <taxon>Embryophyta</taxon>
        <taxon>Tracheophyta</taxon>
        <taxon>Spermatophyta</taxon>
        <taxon>Magnoliopsida</taxon>
        <taxon>eudicotyledons</taxon>
        <taxon>Gunneridae</taxon>
        <taxon>Pentapetalae</taxon>
        <taxon>asterids</taxon>
        <taxon>Ericales</taxon>
        <taxon>Actinidiaceae</taxon>
        <taxon>Actinidia</taxon>
    </lineage>
</organism>
<dbReference type="SUPFAM" id="SSF53098">
    <property type="entry name" value="Ribonuclease H-like"/>
    <property type="match status" value="2"/>
</dbReference>
<keyword evidence="1" id="KW-0175">Coiled coil</keyword>
<dbReference type="InterPro" id="IPR000477">
    <property type="entry name" value="RT_dom"/>
</dbReference>
<dbReference type="GO" id="GO:0003676">
    <property type="term" value="F:nucleic acid binding"/>
    <property type="evidence" value="ECO:0007669"/>
    <property type="project" value="InterPro"/>
</dbReference>
<evidence type="ECO:0000259" key="4">
    <source>
        <dbReference type="Pfam" id="PF13456"/>
    </source>
</evidence>
<sequence>MGTKWQPNNATSPRSTRRPAVQEVQLVEEEQEVLKDVGRDLEAKVVEDLMRYELDEPSSDHFFLIDANLEERERTELLLNKWRNSNRQKAITEIFYSSWLFHRIVVKKKTGKWRVCVDFTRLNRACPKDYFPLLKIDQLVDSTSGHARMSFLDAYRGYHQIAMHEPDQEKTIFITPRGIYCYKVMPFGYLASAHRREESSKAVSSETRLELGGPEIVREPPQVTKTTVIGETTGGLEVTELPHIDLTLAWKILNFPATNNKAEYKAFIAGLLSASKLKIPELHFFSDSKLVVNQVTEKFVARGVKMVRYLAVAKNLLTEFKAVKIEQVRRDQNSHADALVGLASIFEGKAGWTIAIELLSVPSLKDNGTQFIRSKVKDLFEQLKIESYNSTLSYLQCNGHAEATNKTIMNVIKKRLEKAKGKWDEEMPNVSLPTIRTKVYHANHNEEVLARDLDLADERREDALIRMANYQKQLAKIYNQKVQHRDFTVGGLVLRRAVGNTKDLADGKLGPNWEGPYKIIKLAVRGTYYLEDSEGK</sequence>
<dbReference type="Pfam" id="PF13456">
    <property type="entry name" value="RVT_3"/>
    <property type="match status" value="1"/>
</dbReference>
<evidence type="ECO:0000256" key="2">
    <source>
        <dbReference type="SAM" id="MobiDB-lite"/>
    </source>
</evidence>
<feature type="coiled-coil region" evidence="1">
    <location>
        <begin position="453"/>
        <end position="480"/>
    </location>
</feature>
<accession>A0A7J0EEB4</accession>
<dbReference type="AlphaFoldDB" id="A0A7J0EEB4"/>
<dbReference type="PANTHER" id="PTHR48475:SF1">
    <property type="entry name" value="RNASE H TYPE-1 DOMAIN-CONTAINING PROTEIN"/>
    <property type="match status" value="1"/>
</dbReference>
<name>A0A7J0EEB4_9ERIC</name>
<dbReference type="InterPro" id="IPR012337">
    <property type="entry name" value="RNaseH-like_sf"/>
</dbReference>
<feature type="domain" description="RNase H type-1" evidence="4">
    <location>
        <begin position="257"/>
        <end position="340"/>
    </location>
</feature>
<protein>
    <submittedName>
        <fullName evidence="5">Uncharacterized protein</fullName>
    </submittedName>
</protein>
<dbReference type="InterPro" id="IPR036397">
    <property type="entry name" value="RNaseH_sf"/>
</dbReference>
<dbReference type="GO" id="GO:0004523">
    <property type="term" value="F:RNA-DNA hybrid ribonuclease activity"/>
    <property type="evidence" value="ECO:0007669"/>
    <property type="project" value="InterPro"/>
</dbReference>
<feature type="domain" description="Reverse transcriptase" evidence="3">
    <location>
        <begin position="106"/>
        <end position="192"/>
    </location>
</feature>
<dbReference type="Gene3D" id="3.30.420.10">
    <property type="entry name" value="Ribonuclease H-like superfamily/Ribonuclease H"/>
    <property type="match status" value="2"/>
</dbReference>
<evidence type="ECO:0000313" key="6">
    <source>
        <dbReference type="Proteomes" id="UP000585474"/>
    </source>
</evidence>
<dbReference type="CDD" id="cd09279">
    <property type="entry name" value="RNase_HI_like"/>
    <property type="match status" value="1"/>
</dbReference>
<dbReference type="OrthoDB" id="1928766at2759"/>
<dbReference type="InterPro" id="IPR002156">
    <property type="entry name" value="RNaseH_domain"/>
</dbReference>
<dbReference type="CDD" id="cd01647">
    <property type="entry name" value="RT_LTR"/>
    <property type="match status" value="1"/>
</dbReference>
<dbReference type="InterPro" id="IPR043502">
    <property type="entry name" value="DNA/RNA_pol_sf"/>
</dbReference>
<evidence type="ECO:0000256" key="1">
    <source>
        <dbReference type="SAM" id="Coils"/>
    </source>
</evidence>
<feature type="region of interest" description="Disordered" evidence="2">
    <location>
        <begin position="1"/>
        <end position="22"/>
    </location>
</feature>
<dbReference type="Pfam" id="PF00078">
    <property type="entry name" value="RVT_1"/>
    <property type="match status" value="1"/>
</dbReference>
<dbReference type="EMBL" id="BJWL01000003">
    <property type="protein sequence ID" value="GFY84506.1"/>
    <property type="molecule type" value="Genomic_DNA"/>
</dbReference>
<keyword evidence="6" id="KW-1185">Reference proteome</keyword>
<gene>
    <name evidence="5" type="ORF">Acr_03g0012800</name>
</gene>
<evidence type="ECO:0000313" key="5">
    <source>
        <dbReference type="EMBL" id="GFY84506.1"/>
    </source>
</evidence>
<dbReference type="SUPFAM" id="SSF56672">
    <property type="entry name" value="DNA/RNA polymerases"/>
    <property type="match status" value="1"/>
</dbReference>
<evidence type="ECO:0000259" key="3">
    <source>
        <dbReference type="Pfam" id="PF00078"/>
    </source>
</evidence>
<feature type="compositionally biased region" description="Polar residues" evidence="2">
    <location>
        <begin position="1"/>
        <end position="14"/>
    </location>
</feature>
<proteinExistence type="predicted"/>
<dbReference type="Proteomes" id="UP000585474">
    <property type="component" value="Unassembled WGS sequence"/>
</dbReference>
<comment type="caution">
    <text evidence="5">The sequence shown here is derived from an EMBL/GenBank/DDBJ whole genome shotgun (WGS) entry which is preliminary data.</text>
</comment>
<dbReference type="Gene3D" id="3.10.10.10">
    <property type="entry name" value="HIV Type 1 Reverse Transcriptase, subunit A, domain 1"/>
    <property type="match status" value="1"/>
</dbReference>
<reference evidence="5 6" key="1">
    <citation type="submission" date="2019-07" db="EMBL/GenBank/DDBJ databases">
        <title>De Novo Assembly of kiwifruit Actinidia rufa.</title>
        <authorList>
            <person name="Sugita-Konishi S."/>
            <person name="Sato K."/>
            <person name="Mori E."/>
            <person name="Abe Y."/>
            <person name="Kisaki G."/>
            <person name="Hamano K."/>
            <person name="Suezawa K."/>
            <person name="Otani M."/>
            <person name="Fukuda T."/>
            <person name="Manabe T."/>
            <person name="Gomi K."/>
            <person name="Tabuchi M."/>
            <person name="Akimitsu K."/>
            <person name="Kataoka I."/>
        </authorList>
    </citation>
    <scope>NUCLEOTIDE SEQUENCE [LARGE SCALE GENOMIC DNA]</scope>
    <source>
        <strain evidence="6">cv. Fuchu</strain>
    </source>
</reference>